<keyword evidence="2" id="KW-0472">Membrane</keyword>
<feature type="transmembrane region" description="Helical" evidence="2">
    <location>
        <begin position="206"/>
        <end position="226"/>
    </location>
</feature>
<reference evidence="4 5" key="1">
    <citation type="submission" date="2023-05" db="EMBL/GenBank/DDBJ databases">
        <title>Chelatococcus sp. nov., a moderately thermophilic bacterium isolated from hot spring microbial mat.</title>
        <authorList>
            <person name="Hu C.-J."/>
            <person name="Li W.-J."/>
        </authorList>
    </citation>
    <scope>NUCLEOTIDE SEQUENCE [LARGE SCALE GENOMIC DNA]</scope>
    <source>
        <strain evidence="4 5">SYSU G07232</strain>
    </source>
</reference>
<dbReference type="EMBL" id="JASJEV010000001">
    <property type="protein sequence ID" value="MDJ1157138.1"/>
    <property type="molecule type" value="Genomic_DNA"/>
</dbReference>
<dbReference type="InterPro" id="IPR007730">
    <property type="entry name" value="SPOR-like_dom"/>
</dbReference>
<evidence type="ECO:0000313" key="4">
    <source>
        <dbReference type="EMBL" id="MDJ1157138.1"/>
    </source>
</evidence>
<dbReference type="Gene3D" id="3.30.70.1070">
    <property type="entry name" value="Sporulation related repeat"/>
    <property type="match status" value="1"/>
</dbReference>
<dbReference type="Proteomes" id="UP001321492">
    <property type="component" value="Unassembled WGS sequence"/>
</dbReference>
<dbReference type="InterPro" id="IPR036680">
    <property type="entry name" value="SPOR-like_sf"/>
</dbReference>
<keyword evidence="2" id="KW-0812">Transmembrane</keyword>
<evidence type="ECO:0000259" key="3">
    <source>
        <dbReference type="PROSITE" id="PS51724"/>
    </source>
</evidence>
<dbReference type="Pfam" id="PF05036">
    <property type="entry name" value="SPOR"/>
    <property type="match status" value="1"/>
</dbReference>
<keyword evidence="5" id="KW-1185">Reference proteome</keyword>
<sequence>MHDSTKSRLALDLEEIERELKQVPASARPTRQEDPLAELARIVGQDDPFRAILSADRQAKPVAGARIGLQAAPLLPDTASGAGAVSAGGQFDDLGLRGPFTEKPYVQPPGGHLDLRDRRFEPVDDYAASPYAGRGGGAEVDQWSVDQRGYGAQAEDYQAYAQGAQAGYADRYDPYYDARGDGQPYADEAGESDFVPLEPRRSRKGLIAVATVLGIAVIGVSGVFALRGGSGGTISGEPPVIKADNEPAKVQPQNPGGVEIPNQNQQIYEKIGQDVPAQSKVVSREEQPVDVAQAIRRDVALAALPGEGAAAVPVPSPPQPTSPAAAALGEPKRVKTVSVRPDGTIVSDASAAPAAPKPAAATQPKPAGTTPAAAPVTQTAAPKPQVAAPARAAEAVGAPLSISPQAAQPRRVANAALQATTGEPEVTAATSAAAPAGAAGAFAVQLAAPGSEAEARSTFAALQRKHPDLAGHKPLVRKVEVGDRTIYRLRVGPMSREDATVLCTKLQAAGGQCFVARN</sequence>
<organism evidence="4 5">
    <name type="scientific">Chelatococcus albus</name>
    <dbReference type="NCBI Taxonomy" id="3047466"/>
    <lineage>
        <taxon>Bacteria</taxon>
        <taxon>Pseudomonadati</taxon>
        <taxon>Pseudomonadota</taxon>
        <taxon>Alphaproteobacteria</taxon>
        <taxon>Hyphomicrobiales</taxon>
        <taxon>Chelatococcaceae</taxon>
        <taxon>Chelatococcus</taxon>
    </lineage>
</organism>
<evidence type="ECO:0000313" key="5">
    <source>
        <dbReference type="Proteomes" id="UP001321492"/>
    </source>
</evidence>
<dbReference type="RefSeq" id="WP_283739113.1">
    <property type="nucleotide sequence ID" value="NZ_JASJEV010000001.1"/>
</dbReference>
<feature type="domain" description="SPOR" evidence="3">
    <location>
        <begin position="436"/>
        <end position="518"/>
    </location>
</feature>
<keyword evidence="2" id="KW-1133">Transmembrane helix</keyword>
<accession>A0ABT7ACN7</accession>
<evidence type="ECO:0000256" key="1">
    <source>
        <dbReference type="SAM" id="MobiDB-lite"/>
    </source>
</evidence>
<evidence type="ECO:0000256" key="2">
    <source>
        <dbReference type="SAM" id="Phobius"/>
    </source>
</evidence>
<gene>
    <name evidence="4" type="ORF">QNA08_02655</name>
</gene>
<proteinExistence type="predicted"/>
<protein>
    <submittedName>
        <fullName evidence="4">SPOR domain-containing protein</fullName>
    </submittedName>
</protein>
<comment type="caution">
    <text evidence="4">The sequence shown here is derived from an EMBL/GenBank/DDBJ whole genome shotgun (WGS) entry which is preliminary data.</text>
</comment>
<dbReference type="PROSITE" id="PS51724">
    <property type="entry name" value="SPOR"/>
    <property type="match status" value="1"/>
</dbReference>
<feature type="region of interest" description="Disordered" evidence="1">
    <location>
        <begin position="310"/>
        <end position="392"/>
    </location>
</feature>
<name>A0ABT7ACN7_9HYPH</name>
<feature type="compositionally biased region" description="Low complexity" evidence="1">
    <location>
        <begin position="351"/>
        <end position="392"/>
    </location>
</feature>
<dbReference type="SUPFAM" id="SSF110997">
    <property type="entry name" value="Sporulation related repeat"/>
    <property type="match status" value="1"/>
</dbReference>